<evidence type="ECO:0000256" key="1">
    <source>
        <dbReference type="SAM" id="MobiDB-lite"/>
    </source>
</evidence>
<sequence>MICCFRMGFLLIRAATAPTAFAVLTVRGTREAGGPVANARNGDHLGREHDAVRDRVRLLGAHPLRAPRRPLDMPLPPSAPTEEHHHPTP</sequence>
<dbReference type="AlphaFoldDB" id="A0A9P0GYR4"/>
<proteinExistence type="predicted"/>
<dbReference type="OrthoDB" id="10458871at2759"/>
<feature type="chain" id="PRO_5040293096" description="Neuropeptide" evidence="2">
    <location>
        <begin position="23"/>
        <end position="89"/>
    </location>
</feature>
<evidence type="ECO:0008006" key="5">
    <source>
        <dbReference type="Google" id="ProtNLM"/>
    </source>
</evidence>
<dbReference type="EMBL" id="OV725077">
    <property type="protein sequence ID" value="CAH1388396.1"/>
    <property type="molecule type" value="Genomic_DNA"/>
</dbReference>
<feature type="region of interest" description="Disordered" evidence="1">
    <location>
        <begin position="61"/>
        <end position="89"/>
    </location>
</feature>
<keyword evidence="4" id="KW-1185">Reference proteome</keyword>
<feature type="signal peptide" evidence="2">
    <location>
        <begin position="1"/>
        <end position="22"/>
    </location>
</feature>
<evidence type="ECO:0000256" key="2">
    <source>
        <dbReference type="SAM" id="SignalP"/>
    </source>
</evidence>
<evidence type="ECO:0000313" key="3">
    <source>
        <dbReference type="EMBL" id="CAH1388396.1"/>
    </source>
</evidence>
<dbReference type="Proteomes" id="UP001152798">
    <property type="component" value="Chromosome 1"/>
</dbReference>
<evidence type="ECO:0000313" key="4">
    <source>
        <dbReference type="Proteomes" id="UP001152798"/>
    </source>
</evidence>
<accession>A0A9P0GYR4</accession>
<gene>
    <name evidence="3" type="ORF">NEZAVI_LOCUS33</name>
</gene>
<name>A0A9P0GYR4_NEZVI</name>
<organism evidence="3 4">
    <name type="scientific">Nezara viridula</name>
    <name type="common">Southern green stink bug</name>
    <name type="synonym">Cimex viridulus</name>
    <dbReference type="NCBI Taxonomy" id="85310"/>
    <lineage>
        <taxon>Eukaryota</taxon>
        <taxon>Metazoa</taxon>
        <taxon>Ecdysozoa</taxon>
        <taxon>Arthropoda</taxon>
        <taxon>Hexapoda</taxon>
        <taxon>Insecta</taxon>
        <taxon>Pterygota</taxon>
        <taxon>Neoptera</taxon>
        <taxon>Paraneoptera</taxon>
        <taxon>Hemiptera</taxon>
        <taxon>Heteroptera</taxon>
        <taxon>Panheteroptera</taxon>
        <taxon>Pentatomomorpha</taxon>
        <taxon>Pentatomoidea</taxon>
        <taxon>Pentatomidae</taxon>
        <taxon>Pentatominae</taxon>
        <taxon>Nezara</taxon>
    </lineage>
</organism>
<keyword evidence="2" id="KW-0732">Signal</keyword>
<protein>
    <recommendedName>
        <fullName evidence="5">Neuropeptide</fullName>
    </recommendedName>
</protein>
<reference evidence="3" key="1">
    <citation type="submission" date="2022-01" db="EMBL/GenBank/DDBJ databases">
        <authorList>
            <person name="King R."/>
        </authorList>
    </citation>
    <scope>NUCLEOTIDE SEQUENCE</scope>
</reference>